<feature type="chain" id="PRO_5040949246" description="Secreted protein" evidence="2">
    <location>
        <begin position="23"/>
        <end position="75"/>
    </location>
</feature>
<sequence>MKQLSKYIAVAVAISIPYLAHAEDGMENARKFQEHNRQTFLLQKQRHDREVLAKAHEDSKKTAQTETAEGGKSGS</sequence>
<feature type="compositionally biased region" description="Basic and acidic residues" evidence="1">
    <location>
        <begin position="54"/>
        <end position="63"/>
    </location>
</feature>
<reference evidence="3" key="1">
    <citation type="submission" date="2022-07" db="EMBL/GenBank/DDBJ databases">
        <title>Multi-strain Analysis of Pseudomonas putida Reveals Metabolic and Genetic Diversity.</title>
        <authorList>
            <person name="Monk J.M."/>
        </authorList>
    </citation>
    <scope>NUCLEOTIDE SEQUENCE</scope>
    <source>
        <strain evidence="3">17633</strain>
    </source>
</reference>
<evidence type="ECO:0000313" key="3">
    <source>
        <dbReference type="EMBL" id="MDD2112794.1"/>
    </source>
</evidence>
<comment type="caution">
    <text evidence="3">The sequence shown here is derived from an EMBL/GenBank/DDBJ whole genome shotgun (WGS) entry which is preliminary data.</text>
</comment>
<proteinExistence type="predicted"/>
<name>A0A9X4I0K6_9PSED</name>
<evidence type="ECO:0000256" key="1">
    <source>
        <dbReference type="SAM" id="MobiDB-lite"/>
    </source>
</evidence>
<dbReference type="EMBL" id="JANIAM010000009">
    <property type="protein sequence ID" value="MDD2112794.1"/>
    <property type="molecule type" value="Genomic_DNA"/>
</dbReference>
<evidence type="ECO:0008006" key="5">
    <source>
        <dbReference type="Google" id="ProtNLM"/>
    </source>
</evidence>
<organism evidence="3 4">
    <name type="scientific">Pseudomonas asiatica</name>
    <dbReference type="NCBI Taxonomy" id="2219225"/>
    <lineage>
        <taxon>Bacteria</taxon>
        <taxon>Pseudomonadati</taxon>
        <taxon>Pseudomonadota</taxon>
        <taxon>Gammaproteobacteria</taxon>
        <taxon>Pseudomonadales</taxon>
        <taxon>Pseudomonadaceae</taxon>
        <taxon>Pseudomonas</taxon>
    </lineage>
</organism>
<accession>A0A9X4I0K6</accession>
<feature type="signal peptide" evidence="2">
    <location>
        <begin position="1"/>
        <end position="22"/>
    </location>
</feature>
<feature type="region of interest" description="Disordered" evidence="1">
    <location>
        <begin position="54"/>
        <end position="75"/>
    </location>
</feature>
<evidence type="ECO:0000313" key="4">
    <source>
        <dbReference type="Proteomes" id="UP001150728"/>
    </source>
</evidence>
<dbReference type="AlphaFoldDB" id="A0A9X4I0K6"/>
<evidence type="ECO:0000256" key="2">
    <source>
        <dbReference type="SAM" id="SignalP"/>
    </source>
</evidence>
<keyword evidence="2" id="KW-0732">Signal</keyword>
<dbReference type="Proteomes" id="UP001150728">
    <property type="component" value="Unassembled WGS sequence"/>
</dbReference>
<protein>
    <recommendedName>
        <fullName evidence="5">Secreted protein</fullName>
    </recommendedName>
</protein>
<dbReference type="RefSeq" id="WP_137162471.1">
    <property type="nucleotide sequence ID" value="NZ_CP128558.1"/>
</dbReference>
<gene>
    <name evidence="3" type="ORF">NP554_13505</name>
</gene>